<dbReference type="PANTHER" id="PTHR30204">
    <property type="entry name" value="REDOX-CYCLING DRUG-SENSING TRANSCRIPTIONAL ACTIVATOR SOXR"/>
    <property type="match status" value="1"/>
</dbReference>
<dbReference type="Pfam" id="PF13411">
    <property type="entry name" value="MerR_1"/>
    <property type="match status" value="1"/>
</dbReference>
<evidence type="ECO:0000256" key="2">
    <source>
        <dbReference type="ARBA" id="ARBA00023015"/>
    </source>
</evidence>
<evidence type="ECO:0000256" key="3">
    <source>
        <dbReference type="ARBA" id="ARBA00023125"/>
    </source>
</evidence>
<evidence type="ECO:0000313" key="7">
    <source>
        <dbReference type="EMBL" id="SDQ30027.1"/>
    </source>
</evidence>
<reference evidence="7 8" key="1">
    <citation type="submission" date="2016-10" db="EMBL/GenBank/DDBJ databases">
        <authorList>
            <person name="de Groot N.N."/>
        </authorList>
    </citation>
    <scope>NUCLEOTIDE SEQUENCE [LARGE SCALE GENOMIC DNA]</scope>
    <source>
        <strain evidence="7 8">Sb05</strain>
    </source>
</reference>
<dbReference type="Gene3D" id="1.10.1660.10">
    <property type="match status" value="1"/>
</dbReference>
<feature type="domain" description="HTH merR-type" evidence="6">
    <location>
        <begin position="6"/>
        <end position="76"/>
    </location>
</feature>
<dbReference type="OrthoDB" id="9814833at2"/>
<proteinExistence type="predicted"/>
<dbReference type="SUPFAM" id="SSF55136">
    <property type="entry name" value="Probable bacterial effector-binding domain"/>
    <property type="match status" value="1"/>
</dbReference>
<name>A0A1H0ZRJ4_STREI</name>
<organism evidence="7 8">
    <name type="scientific">Streptococcus equinus</name>
    <name type="common">Streptococcus bovis</name>
    <dbReference type="NCBI Taxonomy" id="1335"/>
    <lineage>
        <taxon>Bacteria</taxon>
        <taxon>Bacillati</taxon>
        <taxon>Bacillota</taxon>
        <taxon>Bacilli</taxon>
        <taxon>Lactobacillales</taxon>
        <taxon>Streptococcaceae</taxon>
        <taxon>Streptococcus</taxon>
    </lineage>
</organism>
<dbReference type="Gene3D" id="3.20.80.10">
    <property type="entry name" value="Regulatory factor, effector binding domain"/>
    <property type="match status" value="1"/>
</dbReference>
<accession>A0A1H0ZRJ4</accession>
<dbReference type="PROSITE" id="PS50937">
    <property type="entry name" value="HTH_MERR_2"/>
    <property type="match status" value="1"/>
</dbReference>
<dbReference type="SMART" id="SM00422">
    <property type="entry name" value="HTH_MERR"/>
    <property type="match status" value="1"/>
</dbReference>
<evidence type="ECO:0000256" key="4">
    <source>
        <dbReference type="ARBA" id="ARBA00023163"/>
    </source>
</evidence>
<dbReference type="GO" id="GO:0003677">
    <property type="term" value="F:DNA binding"/>
    <property type="evidence" value="ECO:0007669"/>
    <property type="project" value="UniProtKB-KW"/>
</dbReference>
<dbReference type="InterPro" id="IPR000551">
    <property type="entry name" value="MerR-type_HTH_dom"/>
</dbReference>
<dbReference type="SMART" id="SM00871">
    <property type="entry name" value="AraC_E_bind"/>
    <property type="match status" value="1"/>
</dbReference>
<gene>
    <name evidence="7" type="ORF">SAMN05216392_1403</name>
</gene>
<keyword evidence="3 7" id="KW-0238">DNA-binding</keyword>
<evidence type="ECO:0000313" key="8">
    <source>
        <dbReference type="Proteomes" id="UP000182870"/>
    </source>
</evidence>
<dbReference type="GO" id="GO:0003700">
    <property type="term" value="F:DNA-binding transcription factor activity"/>
    <property type="evidence" value="ECO:0007669"/>
    <property type="project" value="InterPro"/>
</dbReference>
<sequence>MNKENIFSIGEVSKMFHVSVSSLRHYEAMGLLTPEYISSDSGYRYYGPEQFEVLNTIRYLRALDMPLSDIKDFLQNKDINLIEEKLQQQRSVVMEKQRELKRIEQKIDHRLNWLSDAKTVPVDSISLVRLPECRIVWIDEPLKIDGFLDMEKPIRKLDQSDAEAVVFLGKIGLGISKEHLCESEIESYDGIFLLLDQEDIYSGETSILPEAMCVRLRFHGGHTEAPEHYKRLLAYIKKHQLQIVGFSREITLIDYGVTNNPDKFVTEICIPVKQTS</sequence>
<keyword evidence="5" id="KW-0175">Coiled coil</keyword>
<dbReference type="InterPro" id="IPR011256">
    <property type="entry name" value="Reg_factor_effector_dom_sf"/>
</dbReference>
<dbReference type="AlphaFoldDB" id="A0A1H0ZRJ4"/>
<dbReference type="InterPro" id="IPR029442">
    <property type="entry name" value="GyrI-like"/>
</dbReference>
<dbReference type="InterPro" id="IPR009061">
    <property type="entry name" value="DNA-bd_dom_put_sf"/>
</dbReference>
<evidence type="ECO:0000259" key="6">
    <source>
        <dbReference type="PROSITE" id="PS50937"/>
    </source>
</evidence>
<dbReference type="Proteomes" id="UP000182870">
    <property type="component" value="Unassembled WGS sequence"/>
</dbReference>
<dbReference type="CDD" id="cd01107">
    <property type="entry name" value="HTH_BmrR"/>
    <property type="match status" value="1"/>
</dbReference>
<keyword evidence="2" id="KW-0805">Transcription regulation</keyword>
<dbReference type="EMBL" id="FNKE01000001">
    <property type="protein sequence ID" value="SDQ30027.1"/>
    <property type="molecule type" value="Genomic_DNA"/>
</dbReference>
<feature type="coiled-coil region" evidence="5">
    <location>
        <begin position="79"/>
        <end position="106"/>
    </location>
</feature>
<dbReference type="PANTHER" id="PTHR30204:SF69">
    <property type="entry name" value="MERR-FAMILY TRANSCRIPTIONAL REGULATOR"/>
    <property type="match status" value="1"/>
</dbReference>
<evidence type="ECO:0000256" key="1">
    <source>
        <dbReference type="ARBA" id="ARBA00022491"/>
    </source>
</evidence>
<protein>
    <submittedName>
        <fullName evidence="7">DNA-binding transcriptional regulator, MerR family</fullName>
    </submittedName>
</protein>
<dbReference type="InterPro" id="IPR010499">
    <property type="entry name" value="AraC_E-bd"/>
</dbReference>
<keyword evidence="4" id="KW-0804">Transcription</keyword>
<dbReference type="InterPro" id="IPR047057">
    <property type="entry name" value="MerR_fam"/>
</dbReference>
<evidence type="ECO:0000256" key="5">
    <source>
        <dbReference type="SAM" id="Coils"/>
    </source>
</evidence>
<dbReference type="Pfam" id="PF06445">
    <property type="entry name" value="GyrI-like"/>
    <property type="match status" value="1"/>
</dbReference>
<dbReference type="SUPFAM" id="SSF46955">
    <property type="entry name" value="Putative DNA-binding domain"/>
    <property type="match status" value="1"/>
</dbReference>
<dbReference type="RefSeq" id="WP_074560984.1">
    <property type="nucleotide sequence ID" value="NZ_FNKE01000001.1"/>
</dbReference>
<keyword evidence="1" id="KW-0678">Repressor</keyword>